<dbReference type="InterPro" id="IPR036890">
    <property type="entry name" value="HATPase_C_sf"/>
</dbReference>
<feature type="domain" description="Histidine kinase" evidence="7">
    <location>
        <begin position="42"/>
        <end position="267"/>
    </location>
</feature>
<dbReference type="Proteomes" id="UP001171945">
    <property type="component" value="Unassembled WGS sequence"/>
</dbReference>
<dbReference type="Pfam" id="PF00512">
    <property type="entry name" value="HisKA"/>
    <property type="match status" value="1"/>
</dbReference>
<comment type="catalytic activity">
    <reaction evidence="1">
        <text>ATP + protein L-histidine = ADP + protein N-phospho-L-histidine.</text>
        <dbReference type="EC" id="2.7.13.3"/>
    </reaction>
</comment>
<organism evidence="8 9">
    <name type="scientific">Candidatus Marithioploca araucensis</name>
    <dbReference type="NCBI Taxonomy" id="70273"/>
    <lineage>
        <taxon>Bacteria</taxon>
        <taxon>Pseudomonadati</taxon>
        <taxon>Pseudomonadota</taxon>
        <taxon>Gammaproteobacteria</taxon>
        <taxon>Thiotrichales</taxon>
        <taxon>Thiotrichaceae</taxon>
        <taxon>Candidatus Marithioploca</taxon>
    </lineage>
</organism>
<keyword evidence="3" id="KW-0597">Phosphoprotein</keyword>
<dbReference type="InterPro" id="IPR036097">
    <property type="entry name" value="HisK_dim/P_sf"/>
</dbReference>
<dbReference type="PROSITE" id="PS50109">
    <property type="entry name" value="HIS_KIN"/>
    <property type="match status" value="1"/>
</dbReference>
<evidence type="ECO:0000256" key="1">
    <source>
        <dbReference type="ARBA" id="ARBA00000085"/>
    </source>
</evidence>
<accession>A0ABT7VSR4</accession>
<dbReference type="SMART" id="SM00388">
    <property type="entry name" value="HisKA"/>
    <property type="match status" value="1"/>
</dbReference>
<dbReference type="CDD" id="cd00082">
    <property type="entry name" value="HisKA"/>
    <property type="match status" value="1"/>
</dbReference>
<evidence type="ECO:0000313" key="9">
    <source>
        <dbReference type="Proteomes" id="UP001171945"/>
    </source>
</evidence>
<evidence type="ECO:0000259" key="7">
    <source>
        <dbReference type="PROSITE" id="PS50109"/>
    </source>
</evidence>
<gene>
    <name evidence="8" type="ORF">QUF54_04540</name>
</gene>
<dbReference type="Gene3D" id="1.10.287.130">
    <property type="match status" value="1"/>
</dbReference>
<evidence type="ECO:0000256" key="3">
    <source>
        <dbReference type="ARBA" id="ARBA00022553"/>
    </source>
</evidence>
<dbReference type="PANTHER" id="PTHR43711:SF31">
    <property type="entry name" value="HISTIDINE KINASE"/>
    <property type="match status" value="1"/>
</dbReference>
<dbReference type="GO" id="GO:0005524">
    <property type="term" value="F:ATP binding"/>
    <property type="evidence" value="ECO:0007669"/>
    <property type="project" value="UniProtKB-KW"/>
</dbReference>
<protein>
    <recommendedName>
        <fullName evidence="2">histidine kinase</fullName>
        <ecNumber evidence="2">2.7.13.3</ecNumber>
    </recommendedName>
</protein>
<dbReference type="SUPFAM" id="SSF55874">
    <property type="entry name" value="ATPase domain of HSP90 chaperone/DNA topoisomerase II/histidine kinase"/>
    <property type="match status" value="1"/>
</dbReference>
<dbReference type="InterPro" id="IPR003594">
    <property type="entry name" value="HATPase_dom"/>
</dbReference>
<keyword evidence="8" id="KW-0067">ATP-binding</keyword>
<dbReference type="InterPro" id="IPR050736">
    <property type="entry name" value="Sensor_HK_Regulatory"/>
</dbReference>
<dbReference type="CDD" id="cd16922">
    <property type="entry name" value="HATPase_EvgS-ArcB-TorS-like"/>
    <property type="match status" value="1"/>
</dbReference>
<evidence type="ECO:0000256" key="5">
    <source>
        <dbReference type="ARBA" id="ARBA00022777"/>
    </source>
</evidence>
<evidence type="ECO:0000256" key="4">
    <source>
        <dbReference type="ARBA" id="ARBA00022679"/>
    </source>
</evidence>
<keyword evidence="4" id="KW-0808">Transferase</keyword>
<evidence type="ECO:0000256" key="2">
    <source>
        <dbReference type="ARBA" id="ARBA00012438"/>
    </source>
</evidence>
<proteinExistence type="predicted"/>
<keyword evidence="6" id="KW-0902">Two-component regulatory system</keyword>
<evidence type="ECO:0000256" key="6">
    <source>
        <dbReference type="ARBA" id="ARBA00023012"/>
    </source>
</evidence>
<comment type="caution">
    <text evidence="8">The sequence shown here is derived from an EMBL/GenBank/DDBJ whole genome shotgun (WGS) entry which is preliminary data.</text>
</comment>
<keyword evidence="5" id="KW-0418">Kinase</keyword>
<dbReference type="InterPro" id="IPR003661">
    <property type="entry name" value="HisK_dim/P_dom"/>
</dbReference>
<sequence>MAKVNVLLQEDIVRREQIEEELIKSKEAAESANNAKSTFIYNMSHEFRTPLNGILGYTSLLKDDKRLISGQKEDIQIIQDCGEQLLTLIDDVLDMSKIEAGKLELIPKPFRFPAFLKNVVNFFSLGAKEKGIELVYESPSKLPSIALADPKRLRQILLNLLSNAIKFTHKGQVTFKVSYQHATTSSQEEKNQIRFDVEDSGDGIAAENLEVIFLPFQQLTKQYQQVDGTGLGLSISKTLVEMMGGQLQVQSEPGIGSHFWFEIPLQDYFDTNLQEEEWIDNTSQNSEVVAPQIIPPDVKQIEALFKFARMGNMPGVIEEAEALLENEPNLQAFLQTVCQLAKQYEVYKLKTFLQQYLP</sequence>
<dbReference type="InterPro" id="IPR005467">
    <property type="entry name" value="His_kinase_dom"/>
</dbReference>
<keyword evidence="8" id="KW-0547">Nucleotide-binding</keyword>
<dbReference type="Gene3D" id="3.30.565.10">
    <property type="entry name" value="Histidine kinase-like ATPase, C-terminal domain"/>
    <property type="match status" value="1"/>
</dbReference>
<dbReference type="PANTHER" id="PTHR43711">
    <property type="entry name" value="TWO-COMPONENT HISTIDINE KINASE"/>
    <property type="match status" value="1"/>
</dbReference>
<reference evidence="8" key="1">
    <citation type="submission" date="2023-06" db="EMBL/GenBank/DDBJ databases">
        <title>Uncultivated large filamentous bacteria from sulfidic sediments reveal new species and different genomic features in energy metabolism and defense.</title>
        <authorList>
            <person name="Fonseca A."/>
        </authorList>
    </citation>
    <scope>NUCLEOTIDE SEQUENCE</scope>
    <source>
        <strain evidence="8">HSG4</strain>
    </source>
</reference>
<name>A0ABT7VSR4_9GAMM</name>
<dbReference type="PRINTS" id="PR00344">
    <property type="entry name" value="BCTRLSENSOR"/>
</dbReference>
<dbReference type="SUPFAM" id="SSF47384">
    <property type="entry name" value="Homodimeric domain of signal transducing histidine kinase"/>
    <property type="match status" value="1"/>
</dbReference>
<dbReference type="Pfam" id="PF02518">
    <property type="entry name" value="HATPase_c"/>
    <property type="match status" value="1"/>
</dbReference>
<dbReference type="EMBL" id="JAUCGM010000217">
    <property type="protein sequence ID" value="MDM8562603.1"/>
    <property type="molecule type" value="Genomic_DNA"/>
</dbReference>
<dbReference type="InterPro" id="IPR004358">
    <property type="entry name" value="Sig_transdc_His_kin-like_C"/>
</dbReference>
<dbReference type="EC" id="2.7.13.3" evidence="2"/>
<evidence type="ECO:0000313" key="8">
    <source>
        <dbReference type="EMBL" id="MDM8562603.1"/>
    </source>
</evidence>
<keyword evidence="9" id="KW-1185">Reference proteome</keyword>
<dbReference type="SMART" id="SM00387">
    <property type="entry name" value="HATPase_c"/>
    <property type="match status" value="1"/>
</dbReference>